<dbReference type="PANTHER" id="PTHR37019:SF1">
    <property type="entry name" value="EXPERA DOMAIN-CONTAINING PROTEIN"/>
    <property type="match status" value="1"/>
</dbReference>
<reference evidence="3 4" key="1">
    <citation type="submission" date="2018-05" db="EMBL/GenBank/DDBJ databases">
        <title>Genome sequencing and assembly of the regulated plant pathogen Lachnellula willkommii and related sister species for the development of diagnostic species identification markers.</title>
        <authorList>
            <person name="Giroux E."/>
            <person name="Bilodeau G."/>
        </authorList>
    </citation>
    <scope>NUCLEOTIDE SEQUENCE [LARGE SCALE GENOMIC DNA]</scope>
    <source>
        <strain evidence="3 4">CBS 268.59</strain>
    </source>
</reference>
<evidence type="ECO:0000256" key="1">
    <source>
        <dbReference type="SAM" id="Phobius"/>
    </source>
</evidence>
<name>A0A8T9BYC1_9HELO</name>
<evidence type="ECO:0000313" key="3">
    <source>
        <dbReference type="EMBL" id="TVY67486.1"/>
    </source>
</evidence>
<keyword evidence="1" id="KW-0472">Membrane</keyword>
<gene>
    <name evidence="3" type="ORF">LSUE1_G008350</name>
</gene>
<keyword evidence="1" id="KW-1133">Transmembrane helix</keyword>
<dbReference type="Proteomes" id="UP000469558">
    <property type="component" value="Unassembled WGS sequence"/>
</dbReference>
<feature type="transmembrane region" description="Helical" evidence="1">
    <location>
        <begin position="20"/>
        <end position="40"/>
    </location>
</feature>
<feature type="transmembrane region" description="Helical" evidence="1">
    <location>
        <begin position="97"/>
        <end position="116"/>
    </location>
</feature>
<proteinExistence type="predicted"/>
<evidence type="ECO:0000313" key="4">
    <source>
        <dbReference type="Proteomes" id="UP000469558"/>
    </source>
</evidence>
<keyword evidence="4" id="KW-1185">Reference proteome</keyword>
<feature type="transmembrane region" description="Helical" evidence="1">
    <location>
        <begin position="136"/>
        <end position="156"/>
    </location>
</feature>
<dbReference type="InterPro" id="IPR056121">
    <property type="entry name" value="DUF7704"/>
</dbReference>
<dbReference type="Pfam" id="PF24803">
    <property type="entry name" value="DUF7704"/>
    <property type="match status" value="1"/>
</dbReference>
<dbReference type="AlphaFoldDB" id="A0A8T9BYC1"/>
<accession>A0A8T9BYC1</accession>
<protein>
    <recommendedName>
        <fullName evidence="2">DUF7704 domain-containing protein</fullName>
    </recommendedName>
</protein>
<dbReference type="OrthoDB" id="3587182at2759"/>
<evidence type="ECO:0000259" key="2">
    <source>
        <dbReference type="Pfam" id="PF24803"/>
    </source>
</evidence>
<comment type="caution">
    <text evidence="3">The sequence shown here is derived from an EMBL/GenBank/DDBJ whole genome shotgun (WGS) entry which is preliminary data.</text>
</comment>
<dbReference type="EMBL" id="QGMK01001539">
    <property type="protein sequence ID" value="TVY67486.1"/>
    <property type="molecule type" value="Genomic_DNA"/>
</dbReference>
<keyword evidence="1" id="KW-0812">Transmembrane</keyword>
<dbReference type="PANTHER" id="PTHR37019">
    <property type="entry name" value="CHROMOSOME 1, WHOLE GENOME SHOTGUN SEQUENCE"/>
    <property type="match status" value="1"/>
</dbReference>
<feature type="domain" description="DUF7704" evidence="2">
    <location>
        <begin position="15"/>
        <end position="157"/>
    </location>
</feature>
<sequence>MPPKSKSNPNTLLTSRISLVYGIYFLYFEPIAALGGTYLCFLDPERFLAGTVPVPALTAAPVPLTPVLQMMLRNIGCLYGLFAINEGIVLRLTRERNVWYAVILSMVVADIGHLYAAYDIAPNQMFSIMSWNSDEWINYGTLMLGLCLRLAFMAGIGRK</sequence>
<organism evidence="3 4">
    <name type="scientific">Lachnellula suecica</name>
    <dbReference type="NCBI Taxonomy" id="602035"/>
    <lineage>
        <taxon>Eukaryota</taxon>
        <taxon>Fungi</taxon>
        <taxon>Dikarya</taxon>
        <taxon>Ascomycota</taxon>
        <taxon>Pezizomycotina</taxon>
        <taxon>Leotiomycetes</taxon>
        <taxon>Helotiales</taxon>
        <taxon>Lachnaceae</taxon>
        <taxon>Lachnellula</taxon>
    </lineage>
</organism>